<dbReference type="EMBL" id="JAMKPW020000042">
    <property type="protein sequence ID" value="KAK8196112.1"/>
    <property type="molecule type" value="Genomic_DNA"/>
</dbReference>
<accession>A0ACC3S4P2</accession>
<sequence length="628" mass="67235">MALSEDVLDSTLRPGVLTSNQMSAMSVILCANVVQVSARSFVATVGFTFGNATRQLPTPPQSQSAPTAPSTTGTAQQVRLKQEKEPGHDHDKFGADGNREKGAVGATPSRKRAQSITTAKKSTRAKKVQEAPADTAEALPPTQTEISPSRKRKEAPGPPSKRANKKIVLVSDDEDFRPIRRGKRSARAVKPVLEEHVVVTAAPLVEVARPAPDSNACAEPEVVHKALPEESQAAPETTKPKARKPTAKKATSSKDTKQRLKRDTQQAPETAIDTAVREDVEVSQNAKPKAHKSSKVTKTKTQKVGSKSRTKAKVVAELEDDNEPDELSEDHITRAETLKPISDRNAPAPAPGPKSSKAAKGRKKISVSDEEEAPSTGMQPQKEIPQPSPPKPVKRVRAAPKDRRARPAKSMDTEDGAGEAARTPLAEKNRNSRMESVSPVKEREAKTSTIYVEGDAVVDVKSAKRKAPASSRAKTRAAAEPVGAEHEPDVPEVEVGTKTKRAANSKLIGVRRPAKELASKNREEPDLAEPRKKNGASHTTRCQKSSSIEAEEDGLDLALFASDKPAPKAVKPRPRPIAKRTYDDSDVDLDDLLSNVAAFAAPKLGLAADLKASAAASRIRFAGRSGKA</sequence>
<proteinExistence type="predicted"/>
<evidence type="ECO:0000313" key="1">
    <source>
        <dbReference type="EMBL" id="KAK8196112.1"/>
    </source>
</evidence>
<gene>
    <name evidence="1" type="ORF">M8818_007265</name>
</gene>
<evidence type="ECO:0000313" key="2">
    <source>
        <dbReference type="Proteomes" id="UP001320706"/>
    </source>
</evidence>
<organism evidence="1 2">
    <name type="scientific">Zalaria obscura</name>
    <dbReference type="NCBI Taxonomy" id="2024903"/>
    <lineage>
        <taxon>Eukaryota</taxon>
        <taxon>Fungi</taxon>
        <taxon>Dikarya</taxon>
        <taxon>Ascomycota</taxon>
        <taxon>Pezizomycotina</taxon>
        <taxon>Dothideomycetes</taxon>
        <taxon>Dothideomycetidae</taxon>
        <taxon>Dothideales</taxon>
        <taxon>Zalariaceae</taxon>
        <taxon>Zalaria</taxon>
    </lineage>
</organism>
<reference evidence="1" key="1">
    <citation type="submission" date="2024-02" db="EMBL/GenBank/DDBJ databases">
        <title>Metagenome Assembled Genome of Zalaria obscura JY119.</title>
        <authorList>
            <person name="Vighnesh L."/>
            <person name="Jagadeeshwari U."/>
            <person name="Venkata Ramana C."/>
            <person name="Sasikala C."/>
        </authorList>
    </citation>
    <scope>NUCLEOTIDE SEQUENCE</scope>
    <source>
        <strain evidence="1">JY119</strain>
    </source>
</reference>
<dbReference type="Proteomes" id="UP001320706">
    <property type="component" value="Unassembled WGS sequence"/>
</dbReference>
<name>A0ACC3S4P2_9PEZI</name>
<protein>
    <submittedName>
        <fullName evidence="1">Uncharacterized protein</fullName>
    </submittedName>
</protein>
<keyword evidence="2" id="KW-1185">Reference proteome</keyword>
<comment type="caution">
    <text evidence="1">The sequence shown here is derived from an EMBL/GenBank/DDBJ whole genome shotgun (WGS) entry which is preliminary data.</text>
</comment>